<evidence type="ECO:0000259" key="2">
    <source>
        <dbReference type="PROSITE" id="PS50943"/>
    </source>
</evidence>
<dbReference type="EMBL" id="LR131273">
    <property type="protein sequence ID" value="VDR37018.1"/>
    <property type="molecule type" value="Genomic_DNA"/>
</dbReference>
<dbReference type="SMART" id="SM00530">
    <property type="entry name" value="HTH_XRE"/>
    <property type="match status" value="1"/>
</dbReference>
<reference evidence="3 4" key="1">
    <citation type="submission" date="2018-12" db="EMBL/GenBank/DDBJ databases">
        <authorList>
            <consortium name="Pathogen Informatics"/>
        </authorList>
    </citation>
    <scope>NUCLEOTIDE SEQUENCE [LARGE SCALE GENOMIC DNA]</scope>
    <source>
        <strain evidence="3 4">NCTC10741</strain>
    </source>
</reference>
<dbReference type="AlphaFoldDB" id="A0A3P8KBV9"/>
<evidence type="ECO:0000313" key="3">
    <source>
        <dbReference type="EMBL" id="VDR37018.1"/>
    </source>
</evidence>
<feature type="region of interest" description="Disordered" evidence="1">
    <location>
        <begin position="64"/>
        <end position="84"/>
    </location>
</feature>
<dbReference type="Pfam" id="PF01381">
    <property type="entry name" value="HTH_3"/>
    <property type="match status" value="1"/>
</dbReference>
<feature type="region of interest" description="Disordered" evidence="1">
    <location>
        <begin position="102"/>
        <end position="130"/>
    </location>
</feature>
<protein>
    <submittedName>
        <fullName evidence="3">Helix-turn-helix</fullName>
    </submittedName>
</protein>
<dbReference type="CDD" id="cd00093">
    <property type="entry name" value="HTH_XRE"/>
    <property type="match status" value="1"/>
</dbReference>
<accession>A0A3P8KBV9</accession>
<sequence>MSDLADLIRAKVPEKSNRQIAKAVGVAPGTIDGIMRGDRAPGLDTLDKIAHALKIPIEQLREAAGQPRGEAAPYSPPPEANLLNDPQRRALDELIKSIVATRGATDAERSDRTGTPGSSEDTQDQASEDQKTAYAGLGASELKTAIEQHPAVAYAEMVQDPLELLAITFVGAIDQAEQATDAFLRESLATADLVVGAVGTTPEMVAGLIASERETIDTAVQWANGLKRITPHRAAYLDVLATSWIALLDEFIEGARKPRTELVALTEDDVEAVSGRINEAADRMVAALSTAHQMYDRLRANRSGRTTIGGVSVSDDDARIYSEYEQGLAQTEAFLAGAAAAIQQPVAAQVHRLADHRSQAGALRQSERWAARDLGDEPVGRKIRRRQDEAGETPDPEGPEGGA</sequence>
<gene>
    <name evidence="3" type="ORF">NCTC10741_00113</name>
</gene>
<dbReference type="Gene3D" id="1.10.260.40">
    <property type="entry name" value="lambda repressor-like DNA-binding domains"/>
    <property type="match status" value="1"/>
</dbReference>
<dbReference type="InterPro" id="IPR001387">
    <property type="entry name" value="Cro/C1-type_HTH"/>
</dbReference>
<feature type="compositionally biased region" description="Acidic residues" evidence="1">
    <location>
        <begin position="390"/>
        <end position="403"/>
    </location>
</feature>
<organism evidence="3 4">
    <name type="scientific">Tsukamurella paurometabola</name>
    <name type="common">Corynebacterium paurometabolum</name>
    <dbReference type="NCBI Taxonomy" id="2061"/>
    <lineage>
        <taxon>Bacteria</taxon>
        <taxon>Bacillati</taxon>
        <taxon>Actinomycetota</taxon>
        <taxon>Actinomycetes</taxon>
        <taxon>Mycobacteriales</taxon>
        <taxon>Tsukamurellaceae</taxon>
        <taxon>Tsukamurella</taxon>
    </lineage>
</organism>
<evidence type="ECO:0000313" key="4">
    <source>
        <dbReference type="Proteomes" id="UP000271626"/>
    </source>
</evidence>
<name>A0A3P8KBV9_TSUPA</name>
<feature type="domain" description="HTH cro/C1-type" evidence="2">
    <location>
        <begin position="18"/>
        <end position="60"/>
    </location>
</feature>
<dbReference type="GO" id="GO:0003677">
    <property type="term" value="F:DNA binding"/>
    <property type="evidence" value="ECO:0007669"/>
    <property type="project" value="InterPro"/>
</dbReference>
<dbReference type="PROSITE" id="PS50943">
    <property type="entry name" value="HTH_CROC1"/>
    <property type="match status" value="1"/>
</dbReference>
<feature type="region of interest" description="Disordered" evidence="1">
    <location>
        <begin position="359"/>
        <end position="403"/>
    </location>
</feature>
<dbReference type="InterPro" id="IPR010982">
    <property type="entry name" value="Lambda_DNA-bd_dom_sf"/>
</dbReference>
<dbReference type="Proteomes" id="UP000271626">
    <property type="component" value="Chromosome"/>
</dbReference>
<dbReference type="OrthoDB" id="4775156at2"/>
<evidence type="ECO:0000256" key="1">
    <source>
        <dbReference type="SAM" id="MobiDB-lite"/>
    </source>
</evidence>
<feature type="compositionally biased region" description="Basic and acidic residues" evidence="1">
    <location>
        <begin position="365"/>
        <end position="380"/>
    </location>
</feature>
<dbReference type="SUPFAM" id="SSF47413">
    <property type="entry name" value="lambda repressor-like DNA-binding domains"/>
    <property type="match status" value="1"/>
</dbReference>
<dbReference type="RefSeq" id="WP_126194465.1">
    <property type="nucleotide sequence ID" value="NZ_CP085954.1"/>
</dbReference>
<proteinExistence type="predicted"/>